<evidence type="ECO:0000256" key="1">
    <source>
        <dbReference type="SAM" id="MobiDB-lite"/>
    </source>
</evidence>
<dbReference type="Gramene" id="OPUNC08G06530.1">
    <property type="protein sequence ID" value="OPUNC08G06530.1"/>
    <property type="gene ID" value="OPUNC08G06530"/>
</dbReference>
<evidence type="ECO:0000313" key="2">
    <source>
        <dbReference type="EnsemblPlants" id="OPUNC08G06530.1"/>
    </source>
</evidence>
<name>A0A0E0LSK3_ORYPU</name>
<dbReference type="Proteomes" id="UP000026962">
    <property type="component" value="Chromosome 8"/>
</dbReference>
<organism evidence="2">
    <name type="scientific">Oryza punctata</name>
    <name type="common">Red rice</name>
    <dbReference type="NCBI Taxonomy" id="4537"/>
    <lineage>
        <taxon>Eukaryota</taxon>
        <taxon>Viridiplantae</taxon>
        <taxon>Streptophyta</taxon>
        <taxon>Embryophyta</taxon>
        <taxon>Tracheophyta</taxon>
        <taxon>Spermatophyta</taxon>
        <taxon>Magnoliopsida</taxon>
        <taxon>Liliopsida</taxon>
        <taxon>Poales</taxon>
        <taxon>Poaceae</taxon>
        <taxon>BOP clade</taxon>
        <taxon>Oryzoideae</taxon>
        <taxon>Oryzeae</taxon>
        <taxon>Oryzinae</taxon>
        <taxon>Oryza</taxon>
    </lineage>
</organism>
<feature type="region of interest" description="Disordered" evidence="1">
    <location>
        <begin position="31"/>
        <end position="62"/>
    </location>
</feature>
<reference evidence="2" key="1">
    <citation type="submission" date="2015-04" db="UniProtKB">
        <authorList>
            <consortium name="EnsemblPlants"/>
        </authorList>
    </citation>
    <scope>IDENTIFICATION</scope>
</reference>
<evidence type="ECO:0000313" key="3">
    <source>
        <dbReference type="Proteomes" id="UP000026962"/>
    </source>
</evidence>
<sequence length="78" mass="8630">MEFRYRRPPPHALPHLLALPPSLSLRHLPVLGGDPRHPLQQLPRSCDDGNLGQEATHGPMVGAFGKETLTQEPANEQH</sequence>
<dbReference type="HOGENOM" id="CLU_2626261_0_0_1"/>
<proteinExistence type="predicted"/>
<keyword evidence="3" id="KW-1185">Reference proteome</keyword>
<protein>
    <submittedName>
        <fullName evidence="2">Uncharacterized protein</fullName>
    </submittedName>
</protein>
<dbReference type="EnsemblPlants" id="OPUNC08G06530.1">
    <property type="protein sequence ID" value="OPUNC08G06530.1"/>
    <property type="gene ID" value="OPUNC08G06530"/>
</dbReference>
<dbReference type="AlphaFoldDB" id="A0A0E0LSK3"/>
<accession>A0A0E0LSK3</accession>
<reference evidence="2" key="2">
    <citation type="submission" date="2018-05" db="EMBL/GenBank/DDBJ databases">
        <title>OpunRS2 (Oryza punctata Reference Sequence Version 2).</title>
        <authorList>
            <person name="Zhang J."/>
            <person name="Kudrna D."/>
            <person name="Lee S."/>
            <person name="Talag J."/>
            <person name="Welchert J."/>
            <person name="Wing R.A."/>
        </authorList>
    </citation>
    <scope>NUCLEOTIDE SEQUENCE [LARGE SCALE GENOMIC DNA]</scope>
</reference>